<evidence type="ECO:0000313" key="3">
    <source>
        <dbReference type="Proteomes" id="UP000620156"/>
    </source>
</evidence>
<proteinExistence type="predicted"/>
<dbReference type="Proteomes" id="UP000620156">
    <property type="component" value="Unassembled WGS sequence"/>
</dbReference>
<evidence type="ECO:0000313" key="2">
    <source>
        <dbReference type="EMBL" id="GGQ61409.1"/>
    </source>
</evidence>
<feature type="region of interest" description="Disordered" evidence="1">
    <location>
        <begin position="1"/>
        <end position="20"/>
    </location>
</feature>
<reference evidence="2" key="2">
    <citation type="submission" date="2020-09" db="EMBL/GenBank/DDBJ databases">
        <authorList>
            <person name="Sun Q."/>
            <person name="Ohkuma M."/>
        </authorList>
    </citation>
    <scope>NUCLEOTIDE SEQUENCE</scope>
    <source>
        <strain evidence="2">JCM 3131</strain>
    </source>
</reference>
<name>A0A918BEM4_9ACTN</name>
<dbReference type="AlphaFoldDB" id="A0A918BEM4"/>
<protein>
    <submittedName>
        <fullName evidence="2">Uncharacterized protein</fullName>
    </submittedName>
</protein>
<organism evidence="2 3">
    <name type="scientific">Streptomyces ruber</name>
    <dbReference type="NCBI Taxonomy" id="83378"/>
    <lineage>
        <taxon>Bacteria</taxon>
        <taxon>Bacillati</taxon>
        <taxon>Actinomycetota</taxon>
        <taxon>Actinomycetes</taxon>
        <taxon>Kitasatosporales</taxon>
        <taxon>Streptomycetaceae</taxon>
        <taxon>Streptomyces</taxon>
    </lineage>
</organism>
<comment type="caution">
    <text evidence="2">The sequence shown here is derived from an EMBL/GenBank/DDBJ whole genome shotgun (WGS) entry which is preliminary data.</text>
</comment>
<evidence type="ECO:0000256" key="1">
    <source>
        <dbReference type="SAM" id="MobiDB-lite"/>
    </source>
</evidence>
<keyword evidence="3" id="KW-1185">Reference proteome</keyword>
<dbReference type="EMBL" id="BMQK01000006">
    <property type="protein sequence ID" value="GGQ61409.1"/>
    <property type="molecule type" value="Genomic_DNA"/>
</dbReference>
<sequence>MQPDPKSRSRSGKSPLPDGEWSLSFCGRTVSRAQAQEPLVLHLLAEDICYQFAVYDWSTHRPALRHPRAWLAWRRKKRRLNDKRDRLREIAAASLPH</sequence>
<dbReference type="RefSeq" id="WP_189217695.1">
    <property type="nucleotide sequence ID" value="NZ_BMQK01000006.1"/>
</dbReference>
<reference evidence="2" key="1">
    <citation type="journal article" date="2014" name="Int. J. Syst. Evol. Microbiol.">
        <title>Complete genome sequence of Corynebacterium casei LMG S-19264T (=DSM 44701T), isolated from a smear-ripened cheese.</title>
        <authorList>
            <consortium name="US DOE Joint Genome Institute (JGI-PGF)"/>
            <person name="Walter F."/>
            <person name="Albersmeier A."/>
            <person name="Kalinowski J."/>
            <person name="Ruckert C."/>
        </authorList>
    </citation>
    <scope>NUCLEOTIDE SEQUENCE</scope>
    <source>
        <strain evidence="2">JCM 3131</strain>
    </source>
</reference>
<gene>
    <name evidence="2" type="ORF">GCM10010145_34450</name>
</gene>
<accession>A0A918BEM4</accession>